<evidence type="ECO:0000259" key="2">
    <source>
        <dbReference type="Pfam" id="PF00931"/>
    </source>
</evidence>
<dbReference type="PANTHER" id="PTHR46082">
    <property type="entry name" value="ATP/GTP-BINDING PROTEIN-RELATED"/>
    <property type="match status" value="1"/>
</dbReference>
<protein>
    <submittedName>
        <fullName evidence="3">Tetratricopeptide repeat protein</fullName>
    </submittedName>
</protein>
<dbReference type="InterPro" id="IPR011990">
    <property type="entry name" value="TPR-like_helical_dom_sf"/>
</dbReference>
<dbReference type="OrthoDB" id="3885120at2"/>
<dbReference type="GO" id="GO:0043531">
    <property type="term" value="F:ADP binding"/>
    <property type="evidence" value="ECO:0007669"/>
    <property type="project" value="InterPro"/>
</dbReference>
<dbReference type="SUPFAM" id="SSF52540">
    <property type="entry name" value="P-loop containing nucleoside triphosphate hydrolases"/>
    <property type="match status" value="1"/>
</dbReference>
<dbReference type="Pfam" id="PF13374">
    <property type="entry name" value="TPR_10"/>
    <property type="match status" value="3"/>
</dbReference>
<dbReference type="Proteomes" id="UP000241118">
    <property type="component" value="Unassembled WGS sequence"/>
</dbReference>
<comment type="caution">
    <text evidence="3">The sequence shown here is derived from an EMBL/GenBank/DDBJ whole genome shotgun (WGS) entry which is preliminary data.</text>
</comment>
<dbReference type="Gene3D" id="3.40.50.300">
    <property type="entry name" value="P-loop containing nucleotide triphosphate hydrolases"/>
    <property type="match status" value="1"/>
</dbReference>
<evidence type="ECO:0000256" key="1">
    <source>
        <dbReference type="SAM" id="MobiDB-lite"/>
    </source>
</evidence>
<keyword evidence="4" id="KW-1185">Reference proteome</keyword>
<gene>
    <name evidence="3" type="ORF">B0I31_112177</name>
</gene>
<reference evidence="3 4" key="1">
    <citation type="submission" date="2018-03" db="EMBL/GenBank/DDBJ databases">
        <title>Genomic Encyclopedia of Type Strains, Phase III (KMG-III): the genomes of soil and plant-associated and newly described type strains.</title>
        <authorList>
            <person name="Whitman W."/>
        </authorList>
    </citation>
    <scope>NUCLEOTIDE SEQUENCE [LARGE SCALE GENOMIC DNA]</scope>
    <source>
        <strain evidence="3 4">CGMCC 4.7097</strain>
    </source>
</reference>
<feature type="domain" description="NB-ARC" evidence="2">
    <location>
        <begin position="95"/>
        <end position="237"/>
    </location>
</feature>
<feature type="compositionally biased region" description="Acidic residues" evidence="1">
    <location>
        <begin position="1"/>
        <end position="10"/>
    </location>
</feature>
<dbReference type="SUPFAM" id="SSF48452">
    <property type="entry name" value="TPR-like"/>
    <property type="match status" value="2"/>
</dbReference>
<dbReference type="EMBL" id="PYAX01000012">
    <property type="protein sequence ID" value="PSL52708.1"/>
    <property type="molecule type" value="Genomic_DNA"/>
</dbReference>
<dbReference type="Pfam" id="PF00931">
    <property type="entry name" value="NB-ARC"/>
    <property type="match status" value="1"/>
</dbReference>
<name>A0A2P8I2L2_SACCR</name>
<dbReference type="RefSeq" id="WP_106618870.1">
    <property type="nucleotide sequence ID" value="NZ_PYAX01000012.1"/>
</dbReference>
<evidence type="ECO:0000313" key="3">
    <source>
        <dbReference type="EMBL" id="PSL52708.1"/>
    </source>
</evidence>
<dbReference type="InterPro" id="IPR053137">
    <property type="entry name" value="NLR-like"/>
</dbReference>
<dbReference type="AlphaFoldDB" id="A0A2P8I2L2"/>
<dbReference type="InterPro" id="IPR027417">
    <property type="entry name" value="P-loop_NTPase"/>
</dbReference>
<dbReference type="InterPro" id="IPR002182">
    <property type="entry name" value="NB-ARC"/>
</dbReference>
<feature type="region of interest" description="Disordered" evidence="1">
    <location>
        <begin position="1"/>
        <end position="35"/>
    </location>
</feature>
<evidence type="ECO:0000313" key="4">
    <source>
        <dbReference type="Proteomes" id="UP000241118"/>
    </source>
</evidence>
<dbReference type="Gene3D" id="1.25.40.10">
    <property type="entry name" value="Tetratricopeptide repeat domain"/>
    <property type="match status" value="2"/>
</dbReference>
<accession>A0A2P8I2L2</accession>
<organism evidence="3 4">
    <name type="scientific">Saccharothrix carnea</name>
    <dbReference type="NCBI Taxonomy" id="1280637"/>
    <lineage>
        <taxon>Bacteria</taxon>
        <taxon>Bacillati</taxon>
        <taxon>Actinomycetota</taxon>
        <taxon>Actinomycetes</taxon>
        <taxon>Pseudonocardiales</taxon>
        <taxon>Pseudonocardiaceae</taxon>
        <taxon>Saccharothrix</taxon>
    </lineage>
</organism>
<dbReference type="PANTHER" id="PTHR46082:SF6">
    <property type="entry name" value="AAA+ ATPASE DOMAIN-CONTAINING PROTEIN-RELATED"/>
    <property type="match status" value="1"/>
</dbReference>
<sequence length="793" mass="85541">MASAPPDEDDRSTASARAGGFDVRGNLGPQIGDHNTQHNTIAVTLPPARVAWPVRVGVPPQVVHHFQDRAARSQLAEALSVGRAAVVVGAGSGATVVSGLGGVGKSQLAADYAWRWWRDRSLDVAVWVSALSRDAVISAYAEVARQVLREQDPGIANRTPEEAARSLRTWLAGTDRRWLIVLDDVQAPADLRDLRPPHSPVGQVVITTRRRDTALAGSGDRLVEVGVFTEREAFDYLDGALPEDLRRDTDPEQLRGLADDLGRLPLALTQAVAFIADKPLLTVEQYRERLADRRRSLADVMPTQAELPDPHERTVAATWSLSIDLADRLPPTGAARPLLALAGLLDPNGTPPAVFTTTAVLAHLTAIVGRDVDRDAVTDALAVLHRLSLATLDTRRPARTLAVHAMVQRVVRDTLTPAELHDLAHVAANAVLGAWPGIDTTDPDLAQALRSATESLHACTAPALWRPEGHTLLFRAGVSLGGSGQVAAAVEHFRLLREQAEDRLGPDHPDTLRARWYLAYWRGETGDTAGAVAELEALLIDQHRVLGPDDPDTLDTRNDLASGRGETGDAAGAVAELEALLVDQQRVLGADHPDTLDTRANITRWKGEAGNPAKAAAECEVLLVDFTLVLGHDHPATLMVRHELARWKGEAGDPVSAVADFEALLGDYRNLLGADHPHTFTTRHNLAHWRGETGDTATAAAELQALLADQLRVLGPDHPHTLTTRHSLAHWRGQAGDTATATAELHTLLTDQERVLGPDHVQTTATSRSLAHWRARHRTTEAASPVDHLLRDP</sequence>
<proteinExistence type="predicted"/>